<accession>A0ABW0C675</accession>
<comment type="caution">
    <text evidence="1">The sequence shown here is derived from an EMBL/GenBank/DDBJ whole genome shotgun (WGS) entry which is preliminary data.</text>
</comment>
<proteinExistence type="predicted"/>
<gene>
    <name evidence="1" type="ORF">ACFPH8_05465</name>
</gene>
<protein>
    <submittedName>
        <fullName evidence="1">Uncharacterized protein</fullName>
    </submittedName>
</protein>
<sequence>MSFKQSFLIFFFSILGLLNLMALPCYAFQKKAIDSTLYFSDKVENPKQKDDLIDAFDYFTKVKDQNLKASN</sequence>
<evidence type="ECO:0000313" key="1">
    <source>
        <dbReference type="EMBL" id="MFC5194770.1"/>
    </source>
</evidence>
<dbReference type="EMBL" id="JBHSLA010000002">
    <property type="protein sequence ID" value="MFC5194770.1"/>
    <property type="molecule type" value="Genomic_DNA"/>
</dbReference>
<dbReference type="RefSeq" id="WP_376859145.1">
    <property type="nucleotide sequence ID" value="NZ_JBHSLA010000002.1"/>
</dbReference>
<evidence type="ECO:0000313" key="2">
    <source>
        <dbReference type="Proteomes" id="UP001596162"/>
    </source>
</evidence>
<dbReference type="Proteomes" id="UP001596162">
    <property type="component" value="Unassembled WGS sequence"/>
</dbReference>
<organism evidence="1 2">
    <name type="scientific">Bizionia hallyeonensis</name>
    <dbReference type="NCBI Taxonomy" id="1123757"/>
    <lineage>
        <taxon>Bacteria</taxon>
        <taxon>Pseudomonadati</taxon>
        <taxon>Bacteroidota</taxon>
        <taxon>Flavobacteriia</taxon>
        <taxon>Flavobacteriales</taxon>
        <taxon>Flavobacteriaceae</taxon>
        <taxon>Bizionia</taxon>
    </lineage>
</organism>
<name>A0ABW0C675_9FLAO</name>
<reference evidence="2" key="1">
    <citation type="journal article" date="2019" name="Int. J. Syst. Evol. Microbiol.">
        <title>The Global Catalogue of Microorganisms (GCM) 10K type strain sequencing project: providing services to taxonomists for standard genome sequencing and annotation.</title>
        <authorList>
            <consortium name="The Broad Institute Genomics Platform"/>
            <consortium name="The Broad Institute Genome Sequencing Center for Infectious Disease"/>
            <person name="Wu L."/>
            <person name="Ma J."/>
        </authorList>
    </citation>
    <scope>NUCLEOTIDE SEQUENCE [LARGE SCALE GENOMIC DNA]</scope>
    <source>
        <strain evidence="2">JCM 17978</strain>
    </source>
</reference>
<keyword evidence="2" id="KW-1185">Reference proteome</keyword>